<dbReference type="EMBL" id="UYYG01000063">
    <property type="protein sequence ID" value="VDN52518.1"/>
    <property type="molecule type" value="Genomic_DNA"/>
</dbReference>
<reference evidence="6" key="1">
    <citation type="submission" date="2017-02" db="UniProtKB">
        <authorList>
            <consortium name="WormBaseParasite"/>
        </authorList>
    </citation>
    <scope>IDENTIFICATION</scope>
</reference>
<dbReference type="GO" id="GO:0000289">
    <property type="term" value="P:nuclear-transcribed mRNA poly(A) tail shortening"/>
    <property type="evidence" value="ECO:0007669"/>
    <property type="project" value="InterPro"/>
</dbReference>
<dbReference type="Proteomes" id="UP000274756">
    <property type="component" value="Unassembled WGS sequence"/>
</dbReference>
<keyword evidence="2" id="KW-0175">Coiled coil</keyword>
<dbReference type="PANTHER" id="PTHR12272:SF11">
    <property type="entry name" value="PAN2-PAN3 DEADENYLATION COMPLEX SUBUNIT PAN3"/>
    <property type="match status" value="1"/>
</dbReference>
<dbReference type="WBParaSite" id="DME_0000851601-mRNA-1">
    <property type="protein sequence ID" value="DME_0000851601-mRNA-1"/>
    <property type="gene ID" value="DME_0000851601"/>
</dbReference>
<dbReference type="AlphaFoldDB" id="A0A0N4UL60"/>
<name>A0A0N4UL60_DRAME</name>
<protein>
    <submittedName>
        <fullName evidence="6">PAN deadenylation complex subunit 3</fullName>
    </submittedName>
</protein>
<dbReference type="Proteomes" id="UP000038040">
    <property type="component" value="Unplaced"/>
</dbReference>
<proteinExistence type="predicted"/>
<accession>A0A0N4UL60</accession>
<dbReference type="PANTHER" id="PTHR12272">
    <property type="entry name" value="DEADENYLATION COMPLEX SUBUNIT PAN3"/>
    <property type="match status" value="1"/>
</dbReference>
<evidence type="ECO:0000313" key="5">
    <source>
        <dbReference type="Proteomes" id="UP000274756"/>
    </source>
</evidence>
<evidence type="ECO:0000256" key="1">
    <source>
        <dbReference type="ARBA" id="ARBA00022664"/>
    </source>
</evidence>
<dbReference type="GO" id="GO:0008143">
    <property type="term" value="F:poly(A) binding"/>
    <property type="evidence" value="ECO:0007669"/>
    <property type="project" value="TreeGrafter"/>
</dbReference>
<evidence type="ECO:0000313" key="3">
    <source>
        <dbReference type="EMBL" id="VDN52518.1"/>
    </source>
</evidence>
<dbReference type="InterPro" id="IPR030844">
    <property type="entry name" value="PAN3"/>
</dbReference>
<keyword evidence="5" id="KW-1185">Reference proteome</keyword>
<keyword evidence="1" id="KW-0507">mRNA processing</keyword>
<evidence type="ECO:0000256" key="2">
    <source>
        <dbReference type="ARBA" id="ARBA00023054"/>
    </source>
</evidence>
<evidence type="ECO:0000313" key="4">
    <source>
        <dbReference type="Proteomes" id="UP000038040"/>
    </source>
</evidence>
<dbReference type="OrthoDB" id="204958at2759"/>
<dbReference type="Gene3D" id="1.10.510.10">
    <property type="entry name" value="Transferase(Phosphotransferase) domain 1"/>
    <property type="match status" value="1"/>
</dbReference>
<dbReference type="GO" id="GO:0006397">
    <property type="term" value="P:mRNA processing"/>
    <property type="evidence" value="ECO:0007669"/>
    <property type="project" value="UniProtKB-KW"/>
</dbReference>
<dbReference type="InterPro" id="IPR011009">
    <property type="entry name" value="Kinase-like_dom_sf"/>
</dbReference>
<dbReference type="SUPFAM" id="SSF56112">
    <property type="entry name" value="Protein kinase-like (PK-like)"/>
    <property type="match status" value="1"/>
</dbReference>
<reference evidence="3 5" key="2">
    <citation type="submission" date="2018-11" db="EMBL/GenBank/DDBJ databases">
        <authorList>
            <consortium name="Pathogen Informatics"/>
        </authorList>
    </citation>
    <scope>NUCLEOTIDE SEQUENCE [LARGE SCALE GENOMIC DNA]</scope>
</reference>
<sequence>MQSGTPDLFLGFDSTSLSQQTTAVPPVGSRLAQYLQPNNAVLNRPSWNGLPQNRLMSNYIGNQNSVQISSVPNFLPSFAHMGITDEKDMNSLLSIPSYSIPSSQRSLNYSGNNGSLLAASSVADSIRTNQLSQLDNGSASGYMHETFGGTVYYYPSTSDIPPDRQQREALNDCQTVVDLLKRQLAIQCVVEPGLCLDIPSVVEYFQNIVPLEKTRPLTMNQSERTFPNYTTTVYKAISVRDGMPYCLRRIHNFRLNSQKQLTLADNWKKLVHVNIVQLRDVIVTHHFGDSSLLFVYDYHPLSETLKERHFESRANGITAPFADGTSKVATLGGLNPLGVQESILWTYVVQISSALRAIHGSNMSARSIDLTKIIVFGKTK</sequence>
<dbReference type="STRING" id="318479.A0A0N4UL60"/>
<dbReference type="GO" id="GO:0031251">
    <property type="term" value="C:PAN complex"/>
    <property type="evidence" value="ECO:0007669"/>
    <property type="project" value="InterPro"/>
</dbReference>
<gene>
    <name evidence="3" type="ORF">DME_LOCUS2491</name>
</gene>
<dbReference type="GO" id="GO:0000932">
    <property type="term" value="C:P-body"/>
    <property type="evidence" value="ECO:0007669"/>
    <property type="project" value="TreeGrafter"/>
</dbReference>
<evidence type="ECO:0000313" key="6">
    <source>
        <dbReference type="WBParaSite" id="DME_0000851601-mRNA-1"/>
    </source>
</evidence>
<organism evidence="4 6">
    <name type="scientific">Dracunculus medinensis</name>
    <name type="common">Guinea worm</name>
    <dbReference type="NCBI Taxonomy" id="318479"/>
    <lineage>
        <taxon>Eukaryota</taxon>
        <taxon>Metazoa</taxon>
        <taxon>Ecdysozoa</taxon>
        <taxon>Nematoda</taxon>
        <taxon>Chromadorea</taxon>
        <taxon>Rhabditida</taxon>
        <taxon>Spirurina</taxon>
        <taxon>Dracunculoidea</taxon>
        <taxon>Dracunculidae</taxon>
        <taxon>Dracunculus</taxon>
    </lineage>
</organism>